<evidence type="ECO:0000313" key="4">
    <source>
        <dbReference type="Proteomes" id="UP000289738"/>
    </source>
</evidence>
<dbReference type="EMBL" id="SDMP01000010">
    <property type="protein sequence ID" value="RYR35009.1"/>
    <property type="molecule type" value="Genomic_DNA"/>
</dbReference>
<sequence>MVEGGRTYWKSRFYPSPDVDSILGLPEHYKTKHLGWKLGCSFGDVLDVDIFQVRGKEHSIVKVQISLDITRPIKRFLRIVGPNNKVLEVGLKYERIGNFCNYCGYVRHEARMCSFQLDDSLKGEVKEERWGEWLKSDQSGKRENHTEDNFDSKVPINKKSRQNKITKPIPVNLIKSLASLSMQSQQHQKKNKGEKVMSKD</sequence>
<feature type="domain" description="Zinc knuckle CX2CX4HX4C" evidence="2">
    <location>
        <begin position="67"/>
        <end position="114"/>
    </location>
</feature>
<feature type="compositionally biased region" description="Basic and acidic residues" evidence="1">
    <location>
        <begin position="191"/>
        <end position="200"/>
    </location>
</feature>
<gene>
    <name evidence="3" type="ORF">Ahy_A10g050099</name>
</gene>
<dbReference type="InterPro" id="IPR040256">
    <property type="entry name" value="At4g02000-like"/>
</dbReference>
<dbReference type="AlphaFoldDB" id="A0A445B8M2"/>
<evidence type="ECO:0000313" key="3">
    <source>
        <dbReference type="EMBL" id="RYR35009.1"/>
    </source>
</evidence>
<dbReference type="PANTHER" id="PTHR31286">
    <property type="entry name" value="GLYCINE-RICH CELL WALL STRUCTURAL PROTEIN 1.8-LIKE"/>
    <property type="match status" value="1"/>
</dbReference>
<reference evidence="3 4" key="1">
    <citation type="submission" date="2019-01" db="EMBL/GenBank/DDBJ databases">
        <title>Sequencing of cultivated peanut Arachis hypogaea provides insights into genome evolution and oil improvement.</title>
        <authorList>
            <person name="Chen X."/>
        </authorList>
    </citation>
    <scope>NUCLEOTIDE SEQUENCE [LARGE SCALE GENOMIC DNA]</scope>
    <source>
        <strain evidence="4">cv. Fuhuasheng</strain>
        <tissue evidence="3">Leaves</tissue>
    </source>
</reference>
<dbReference type="InterPro" id="IPR025836">
    <property type="entry name" value="Zn_knuckle_CX2CX4HX4C"/>
</dbReference>
<dbReference type="Pfam" id="PF14392">
    <property type="entry name" value="zf-CCHC_4"/>
    <property type="match status" value="1"/>
</dbReference>
<name>A0A445B8M2_ARAHY</name>
<accession>A0A445B8M2</accession>
<feature type="compositionally biased region" description="Basic and acidic residues" evidence="1">
    <location>
        <begin position="135"/>
        <end position="151"/>
    </location>
</feature>
<comment type="caution">
    <text evidence="3">The sequence shown here is derived from an EMBL/GenBank/DDBJ whole genome shotgun (WGS) entry which is preliminary data.</text>
</comment>
<proteinExistence type="predicted"/>
<evidence type="ECO:0000256" key="1">
    <source>
        <dbReference type="SAM" id="MobiDB-lite"/>
    </source>
</evidence>
<evidence type="ECO:0000259" key="2">
    <source>
        <dbReference type="Pfam" id="PF14392"/>
    </source>
</evidence>
<dbReference type="Proteomes" id="UP000289738">
    <property type="component" value="Chromosome A10"/>
</dbReference>
<keyword evidence="4" id="KW-1185">Reference proteome</keyword>
<dbReference type="PANTHER" id="PTHR31286:SF167">
    <property type="entry name" value="OS09G0268800 PROTEIN"/>
    <property type="match status" value="1"/>
</dbReference>
<feature type="region of interest" description="Disordered" evidence="1">
    <location>
        <begin position="180"/>
        <end position="200"/>
    </location>
</feature>
<feature type="region of interest" description="Disordered" evidence="1">
    <location>
        <begin position="135"/>
        <end position="167"/>
    </location>
</feature>
<organism evidence="3 4">
    <name type="scientific">Arachis hypogaea</name>
    <name type="common">Peanut</name>
    <dbReference type="NCBI Taxonomy" id="3818"/>
    <lineage>
        <taxon>Eukaryota</taxon>
        <taxon>Viridiplantae</taxon>
        <taxon>Streptophyta</taxon>
        <taxon>Embryophyta</taxon>
        <taxon>Tracheophyta</taxon>
        <taxon>Spermatophyta</taxon>
        <taxon>Magnoliopsida</taxon>
        <taxon>eudicotyledons</taxon>
        <taxon>Gunneridae</taxon>
        <taxon>Pentapetalae</taxon>
        <taxon>rosids</taxon>
        <taxon>fabids</taxon>
        <taxon>Fabales</taxon>
        <taxon>Fabaceae</taxon>
        <taxon>Papilionoideae</taxon>
        <taxon>50 kb inversion clade</taxon>
        <taxon>dalbergioids sensu lato</taxon>
        <taxon>Dalbergieae</taxon>
        <taxon>Pterocarpus clade</taxon>
        <taxon>Arachis</taxon>
    </lineage>
</organism>
<protein>
    <recommendedName>
        <fullName evidence="2">Zinc knuckle CX2CX4HX4C domain-containing protein</fullName>
    </recommendedName>
</protein>